<dbReference type="InterPro" id="IPR036179">
    <property type="entry name" value="Ig-like_dom_sf"/>
</dbReference>
<evidence type="ECO:0000313" key="1">
    <source>
        <dbReference type="EMBL" id="KAG7324524.1"/>
    </source>
</evidence>
<dbReference type="SUPFAM" id="SSF48726">
    <property type="entry name" value="Immunoglobulin"/>
    <property type="match status" value="1"/>
</dbReference>
<gene>
    <name evidence="1" type="ORF">KOW79_012540</name>
</gene>
<sequence>MDPTAADIIHQLVSALQGVLSPLPLRFPPHLSPRLLLTLPRLRVHRRTRKWHTSPARWPRPLPTLCSEGTASLLCLLSAYSLQGALLSWTVDGAEVNEAQKNGIYSRISTLTLSKER</sequence>
<dbReference type="OrthoDB" id="6103117at2759"/>
<comment type="caution">
    <text evidence="1">The sequence shown here is derived from an EMBL/GenBank/DDBJ whole genome shotgun (WGS) entry which is preliminary data.</text>
</comment>
<dbReference type="AlphaFoldDB" id="A0A9D3NMB7"/>
<keyword evidence="2" id="KW-1185">Reference proteome</keyword>
<accession>A0A9D3NMB7</accession>
<protein>
    <submittedName>
        <fullName evidence="1">Uncharacterized protein</fullName>
    </submittedName>
</protein>
<reference evidence="1 2" key="1">
    <citation type="submission" date="2021-06" db="EMBL/GenBank/DDBJ databases">
        <title>Chromosome-level genome assembly of the red-tail catfish (Hemibagrus wyckioides).</title>
        <authorList>
            <person name="Shao F."/>
        </authorList>
    </citation>
    <scope>NUCLEOTIDE SEQUENCE [LARGE SCALE GENOMIC DNA]</scope>
    <source>
        <strain evidence="1">EC202008001</strain>
        <tissue evidence="1">Blood</tissue>
    </source>
</reference>
<name>A0A9D3NMB7_9TELE</name>
<proteinExistence type="predicted"/>
<dbReference type="Proteomes" id="UP000824219">
    <property type="component" value="Linkage Group LG14"/>
</dbReference>
<evidence type="ECO:0000313" key="2">
    <source>
        <dbReference type="Proteomes" id="UP000824219"/>
    </source>
</evidence>
<dbReference type="EMBL" id="JAHKSW010000014">
    <property type="protein sequence ID" value="KAG7324524.1"/>
    <property type="molecule type" value="Genomic_DNA"/>
</dbReference>
<organism evidence="1 2">
    <name type="scientific">Hemibagrus wyckioides</name>
    <dbReference type="NCBI Taxonomy" id="337641"/>
    <lineage>
        <taxon>Eukaryota</taxon>
        <taxon>Metazoa</taxon>
        <taxon>Chordata</taxon>
        <taxon>Craniata</taxon>
        <taxon>Vertebrata</taxon>
        <taxon>Euteleostomi</taxon>
        <taxon>Actinopterygii</taxon>
        <taxon>Neopterygii</taxon>
        <taxon>Teleostei</taxon>
        <taxon>Ostariophysi</taxon>
        <taxon>Siluriformes</taxon>
        <taxon>Bagridae</taxon>
        <taxon>Hemibagrus</taxon>
    </lineage>
</organism>